<dbReference type="Proteomes" id="UP000006465">
    <property type="component" value="Chromosome"/>
</dbReference>
<name>A0AAU8Q4Q6_CORPS</name>
<dbReference type="RefSeq" id="WP_014366493.1">
    <property type="nucleotide sequence ID" value="NC_017945.3"/>
</dbReference>
<proteinExistence type="predicted"/>
<reference evidence="1 2" key="1">
    <citation type="journal article" date="2013" name="J. Biotechnol.">
        <title>Genome sequence of Corynebacterium pseudotuberculosis biovar equi strain 258 and prediction of antigenic targets to improve biotechnological vaccine production.</title>
        <authorList>
            <person name="Soares S.C."/>
            <person name="Trost E."/>
            <person name="Ramos R.T."/>
            <person name="Carneiro A.R."/>
            <person name="Santos A.R."/>
            <person name="Pinto A.C."/>
            <person name="Barbosa E."/>
            <person name="Aburjaile F."/>
            <person name="Ali A."/>
            <person name="Diniz C.A."/>
            <person name="Hassan S.S."/>
            <person name="Fiaux K."/>
            <person name="Guimaraes L.C."/>
            <person name="Bakhtiar S.M."/>
            <person name="Pereira U."/>
            <person name="Almeida S.S."/>
            <person name="Abreu V.A."/>
            <person name="Rocha F.S."/>
            <person name="Dorella F.A."/>
            <person name="Miyoshi A."/>
            <person name="Silva A."/>
            <person name="Azevedo V."/>
            <person name="Tauch A."/>
        </authorList>
    </citation>
    <scope>NUCLEOTIDE SEQUENCE [LARGE SCALE GENOMIC DNA]</scope>
    <source>
        <strain evidence="1 2">258</strain>
    </source>
</reference>
<gene>
    <name evidence="1" type="ORF">CP258_01810</name>
</gene>
<sequence>MASPPVTITDRALTKLAKAAVHSVPGTVRVSRRAGRSLPRIDVRRDDLHSPPTVEAFIAVTWPSPVTGVAENVAAAISTWFSAYAGIHDVPVNVVVTALNHGTRLAATHEIQPPEVTHPQVPDHQVLMPIVTAPPRPLKPIAIRRIEPRRSHG</sequence>
<accession>A0AAU8Q4Q6</accession>
<evidence type="ECO:0008006" key="3">
    <source>
        <dbReference type="Google" id="ProtNLM"/>
    </source>
</evidence>
<dbReference type="AlphaFoldDB" id="A0AAU8Q4Q6"/>
<evidence type="ECO:0000313" key="2">
    <source>
        <dbReference type="Proteomes" id="UP000006465"/>
    </source>
</evidence>
<dbReference type="EMBL" id="CP003540">
    <property type="protein sequence ID" value="AFK15989.1"/>
    <property type="molecule type" value="Genomic_DNA"/>
</dbReference>
<organism evidence="1 2">
    <name type="scientific">Corynebacterium pseudotuberculosis 258</name>
    <dbReference type="NCBI Taxonomy" id="1168865"/>
    <lineage>
        <taxon>Bacteria</taxon>
        <taxon>Bacillati</taxon>
        <taxon>Actinomycetota</taxon>
        <taxon>Actinomycetes</taxon>
        <taxon>Mycobacteriales</taxon>
        <taxon>Corynebacteriaceae</taxon>
        <taxon>Corynebacterium</taxon>
    </lineage>
</organism>
<evidence type="ECO:0000313" key="1">
    <source>
        <dbReference type="EMBL" id="AFK15989.1"/>
    </source>
</evidence>
<dbReference type="KEGG" id="coe:CP258_01810"/>
<protein>
    <recommendedName>
        <fullName evidence="3">Asp23/Gls24 family envelope stress response protein</fullName>
    </recommendedName>
</protein>